<evidence type="ECO:0000313" key="5">
    <source>
        <dbReference type="EMBL" id="NVF15371.1"/>
    </source>
</evidence>
<keyword evidence="3 5" id="KW-0418">Kinase</keyword>
<comment type="similarity">
    <text evidence="1">Belongs to the carbohydrate kinase PfkB family.</text>
</comment>
<protein>
    <submittedName>
        <fullName evidence="5">Sugar kinase</fullName>
    </submittedName>
</protein>
<dbReference type="SUPFAM" id="SSF53613">
    <property type="entry name" value="Ribokinase-like"/>
    <property type="match status" value="1"/>
</dbReference>
<dbReference type="AlphaFoldDB" id="A0A7Y6REM0"/>
<evidence type="ECO:0000313" key="6">
    <source>
        <dbReference type="Proteomes" id="UP000589984"/>
    </source>
</evidence>
<dbReference type="PANTHER" id="PTHR43320">
    <property type="entry name" value="SUGAR KINASE"/>
    <property type="match status" value="1"/>
</dbReference>
<dbReference type="CDD" id="cd01166">
    <property type="entry name" value="KdgK"/>
    <property type="match status" value="1"/>
</dbReference>
<feature type="domain" description="Carbohydrate kinase PfkB" evidence="4">
    <location>
        <begin position="10"/>
        <end position="313"/>
    </location>
</feature>
<organism evidence="5 6">
    <name type="scientific">Vreelandella maris</name>
    <dbReference type="NCBI Taxonomy" id="2729617"/>
    <lineage>
        <taxon>Bacteria</taxon>
        <taxon>Pseudomonadati</taxon>
        <taxon>Pseudomonadota</taxon>
        <taxon>Gammaproteobacteria</taxon>
        <taxon>Oceanospirillales</taxon>
        <taxon>Halomonadaceae</taxon>
        <taxon>Vreelandella</taxon>
    </lineage>
</organism>
<dbReference type="RefSeq" id="WP_176304181.1">
    <property type="nucleotide sequence ID" value="NZ_JABWCV010000016.1"/>
</dbReference>
<dbReference type="PANTHER" id="PTHR43320:SF2">
    <property type="entry name" value="2-DEHYDRO-3-DEOXYGLUCONOKINASE_2-DEHYDRO-3-DEOXYGALACTONOKINASE"/>
    <property type="match status" value="1"/>
</dbReference>
<dbReference type="Proteomes" id="UP000589984">
    <property type="component" value="Unassembled WGS sequence"/>
</dbReference>
<evidence type="ECO:0000256" key="3">
    <source>
        <dbReference type="ARBA" id="ARBA00022777"/>
    </source>
</evidence>
<dbReference type="InterPro" id="IPR052700">
    <property type="entry name" value="Carb_kinase_PfkB-like"/>
</dbReference>
<comment type="caution">
    <text evidence="5">The sequence shown here is derived from an EMBL/GenBank/DDBJ whole genome shotgun (WGS) entry which is preliminary data.</text>
</comment>
<dbReference type="GO" id="GO:0016301">
    <property type="term" value="F:kinase activity"/>
    <property type="evidence" value="ECO:0007669"/>
    <property type="project" value="UniProtKB-KW"/>
</dbReference>
<evidence type="ECO:0000259" key="4">
    <source>
        <dbReference type="Pfam" id="PF00294"/>
    </source>
</evidence>
<dbReference type="PROSITE" id="PS00584">
    <property type="entry name" value="PFKB_KINASES_2"/>
    <property type="match status" value="1"/>
</dbReference>
<reference evidence="5 6" key="1">
    <citation type="submission" date="2020-06" db="EMBL/GenBank/DDBJ databases">
        <title>Halomonas sp. QX-1 draft genome sequence.</title>
        <authorList>
            <person name="Qiu X."/>
        </authorList>
    </citation>
    <scope>NUCLEOTIDE SEQUENCE [LARGE SCALE GENOMIC DNA]</scope>
    <source>
        <strain evidence="5 6">QX-1</strain>
    </source>
</reference>
<dbReference type="Pfam" id="PF00294">
    <property type="entry name" value="PfkB"/>
    <property type="match status" value="1"/>
</dbReference>
<name>A0A7Y6REM0_9GAMM</name>
<keyword evidence="2" id="KW-0808">Transferase</keyword>
<dbReference type="Gene3D" id="3.40.1190.20">
    <property type="match status" value="1"/>
</dbReference>
<accession>A0A7Y6REM0</accession>
<gene>
    <name evidence="5" type="ORF">HUO07_14475</name>
</gene>
<dbReference type="InterPro" id="IPR002173">
    <property type="entry name" value="Carboh/pur_kinase_PfkB_CS"/>
</dbReference>
<sequence length="327" mass="34860">MSHSFTNPPEILTFGEAMTMFVADSPGKLSEVEHFQRRIAGADTNVAIGLARLGFHVGWLSRVGSDSFGDFIRNTLENEGLDCRHLHTDTKHPTGLLFKERALGGADPKVEYFRRGSAASYLTPQDASEIDFGALRHVHATGIPPALSASARELAHHTLKEARAKGASISFDPNLRPSLWASEADMRETLNALAMLSDWVLPGLSEGQLLTGQKTPYDVAGYYLDQGASAVIIKLGPEGSYYRGNLGGQEESFTADGCHVADVVDTVGAGDGFAVGVISALLDGCSARQAAQRGNLIGAQAIQVVGDMEGLPNRQQLQALETDQPTA</sequence>
<evidence type="ECO:0000256" key="2">
    <source>
        <dbReference type="ARBA" id="ARBA00022679"/>
    </source>
</evidence>
<dbReference type="InterPro" id="IPR011611">
    <property type="entry name" value="PfkB_dom"/>
</dbReference>
<dbReference type="EMBL" id="JABWCV010000016">
    <property type="protein sequence ID" value="NVF15371.1"/>
    <property type="molecule type" value="Genomic_DNA"/>
</dbReference>
<proteinExistence type="inferred from homology"/>
<evidence type="ECO:0000256" key="1">
    <source>
        <dbReference type="ARBA" id="ARBA00010688"/>
    </source>
</evidence>
<dbReference type="InterPro" id="IPR029056">
    <property type="entry name" value="Ribokinase-like"/>
</dbReference>
<keyword evidence="6" id="KW-1185">Reference proteome</keyword>